<accession>A0A5N5IEC8</accession>
<proteinExistence type="predicted"/>
<evidence type="ECO:0000256" key="1">
    <source>
        <dbReference type="SAM" id="MobiDB-lite"/>
    </source>
</evidence>
<evidence type="ECO:0000313" key="2">
    <source>
        <dbReference type="EMBL" id="KAB2636842.1"/>
    </source>
</evidence>
<organism evidence="2 3">
    <name type="scientific">Pyrus ussuriensis x Pyrus communis</name>
    <dbReference type="NCBI Taxonomy" id="2448454"/>
    <lineage>
        <taxon>Eukaryota</taxon>
        <taxon>Viridiplantae</taxon>
        <taxon>Streptophyta</taxon>
        <taxon>Embryophyta</taxon>
        <taxon>Tracheophyta</taxon>
        <taxon>Spermatophyta</taxon>
        <taxon>Magnoliopsida</taxon>
        <taxon>eudicotyledons</taxon>
        <taxon>Gunneridae</taxon>
        <taxon>Pentapetalae</taxon>
        <taxon>rosids</taxon>
        <taxon>fabids</taxon>
        <taxon>Rosales</taxon>
        <taxon>Rosaceae</taxon>
        <taxon>Amygdaloideae</taxon>
        <taxon>Maleae</taxon>
        <taxon>Pyrus</taxon>
    </lineage>
</organism>
<feature type="compositionally biased region" description="Polar residues" evidence="1">
    <location>
        <begin position="101"/>
        <end position="113"/>
    </location>
</feature>
<dbReference type="AlphaFoldDB" id="A0A5N5IEC8"/>
<feature type="region of interest" description="Disordered" evidence="1">
    <location>
        <begin position="83"/>
        <end position="136"/>
    </location>
</feature>
<dbReference type="EMBL" id="SMOL01000004">
    <property type="protein sequence ID" value="KAB2636842.1"/>
    <property type="molecule type" value="Genomic_DNA"/>
</dbReference>
<reference evidence="3" key="2">
    <citation type="submission" date="2019-10" db="EMBL/GenBank/DDBJ databases">
        <title>A de novo genome assembly of a pear dwarfing rootstock.</title>
        <authorList>
            <person name="Wang F."/>
            <person name="Wang J."/>
            <person name="Li S."/>
            <person name="Zhang Y."/>
            <person name="Fang M."/>
            <person name="Ma L."/>
            <person name="Zhao Y."/>
            <person name="Jiang S."/>
        </authorList>
    </citation>
    <scope>NUCLEOTIDE SEQUENCE [LARGE SCALE GENOMIC DNA]</scope>
</reference>
<gene>
    <name evidence="2" type="ORF">D8674_027376</name>
</gene>
<keyword evidence="3" id="KW-1185">Reference proteome</keyword>
<comment type="caution">
    <text evidence="2">The sequence shown here is derived from an EMBL/GenBank/DDBJ whole genome shotgun (WGS) entry which is preliminary data.</text>
</comment>
<reference evidence="2 3" key="1">
    <citation type="submission" date="2019-09" db="EMBL/GenBank/DDBJ databases">
        <authorList>
            <person name="Ou C."/>
        </authorList>
    </citation>
    <scope>NUCLEOTIDE SEQUENCE [LARGE SCALE GENOMIC DNA]</scope>
    <source>
        <strain evidence="2">S2</strain>
        <tissue evidence="2">Leaf</tissue>
    </source>
</reference>
<reference evidence="2 3" key="3">
    <citation type="submission" date="2019-11" db="EMBL/GenBank/DDBJ databases">
        <title>A de novo genome assembly of a pear dwarfing rootstock.</title>
        <authorList>
            <person name="Wang F."/>
            <person name="Wang J."/>
            <person name="Li S."/>
            <person name="Zhang Y."/>
            <person name="Fang M."/>
            <person name="Ma L."/>
            <person name="Zhao Y."/>
            <person name="Jiang S."/>
        </authorList>
    </citation>
    <scope>NUCLEOTIDE SEQUENCE [LARGE SCALE GENOMIC DNA]</scope>
    <source>
        <strain evidence="2">S2</strain>
        <tissue evidence="2">Leaf</tissue>
    </source>
</reference>
<evidence type="ECO:0000313" key="3">
    <source>
        <dbReference type="Proteomes" id="UP000327157"/>
    </source>
</evidence>
<sequence>MEERHKIQVFQRELPLCLELVTQLPKLKLLRGASSRFQMQPQITCMENLSVLSRLQGNGRRIKLKAIVMEMKRNGVLFSLSKGEKSIGKTNGPVAKEPSSAPATSSTKDTVSGDSGGNNKKEEKDGQGNKGKTGHRSCTTGSCMLFSSTTWWFTWHAVEINLVGYVILYDWMNM</sequence>
<protein>
    <submittedName>
        <fullName evidence="2">Protein suppressor of npr1-1</fullName>
    </submittedName>
</protein>
<name>A0A5N5IEC8_9ROSA</name>
<dbReference type="Proteomes" id="UP000327157">
    <property type="component" value="Chromosome 5"/>
</dbReference>